<accession>A0A5M3T806</accession>
<dbReference type="InterPro" id="IPR050695">
    <property type="entry name" value="N-acetylmuramoyl_amidase_3"/>
</dbReference>
<dbReference type="GeneID" id="301683054"/>
<dbReference type="InterPro" id="IPR003646">
    <property type="entry name" value="SH3-like_bac-type"/>
</dbReference>
<protein>
    <submittedName>
        <fullName evidence="6">N-acetylmuramoyl-L-alanine amidase</fullName>
    </submittedName>
</protein>
<evidence type="ECO:0000313" key="7">
    <source>
        <dbReference type="Proteomes" id="UP000326169"/>
    </source>
</evidence>
<proteinExistence type="predicted"/>
<dbReference type="PANTHER" id="PTHR30404">
    <property type="entry name" value="N-ACETYLMURAMOYL-L-ALANINE AMIDASE"/>
    <property type="match status" value="1"/>
</dbReference>
<keyword evidence="2" id="KW-0961">Cell wall biogenesis/degradation</keyword>
<evidence type="ECO:0000256" key="2">
    <source>
        <dbReference type="ARBA" id="ARBA00023316"/>
    </source>
</evidence>
<name>A0A5M3T806_LIMPL</name>
<dbReference type="Pfam" id="PF01520">
    <property type="entry name" value="Amidase_3"/>
    <property type="match status" value="1"/>
</dbReference>
<keyword evidence="1" id="KW-0378">Hydrolase</keyword>
<evidence type="ECO:0000259" key="5">
    <source>
        <dbReference type="SMART" id="SM00646"/>
    </source>
</evidence>
<dbReference type="Gene3D" id="3.40.630.40">
    <property type="entry name" value="Zn-dependent exopeptidases"/>
    <property type="match status" value="1"/>
</dbReference>
<feature type="domain" description="MurNAc-LAA" evidence="5">
    <location>
        <begin position="489"/>
        <end position="601"/>
    </location>
</feature>
<sequence length="612" mass="67401">MKRILLGLIVFALVMITPALAEQPLFVAYPPNQHRTISDRIFLIGTAAPQGEVLINGQVIDRSQGGHFAPSFPLELGENEFILRHGDQEIRRTITRISNQPPIPDGIAFVPESLTPSSPISRLPGEMLCFSAIAPPNAEVSVDIAGETIPLFKQSESRQLPDNKAVLTGTNQPINIGGKFGGCATISPDTDFADNRKAIDLGQPRYQLILNGETVTQTATGTVSILSPTQFEIAEVIVDAGVARTGPSTTYSRLTPLPKGTRARITGRDGDYLRLDYGGWIKADETRLFSGSIPPNSMIRSASSRRDGQWTKVYFPLQVPVPISIQQGDRTLTITLHNTTAQTDTIRFDDNPLIERMDWQPVLSPMGDTQAAVQYTFHFRTSQQWGYEVNYAGTTLVLSLKHPPELGALDNASFLASIRRGRPLTGVKILLDPGHGSDEDLGARGPTGYPEKDVALIMSSLLQSELIKRGATVFMTREGDDDLWPHERVEMINKQKPDLALSIHYNALPDNGDAINTKGVGMFWFHPQAHNLAVFLHNYLVEKLDRPSYGVFWNNLALTRPSVTPSLLLELGFMINPEEFEWIINPVEQRKLATTLADAIVEWVESRVAGSA</sequence>
<keyword evidence="7" id="KW-1185">Reference proteome</keyword>
<dbReference type="Proteomes" id="UP000326169">
    <property type="component" value="Unassembled WGS sequence"/>
</dbReference>
<dbReference type="SMART" id="SM00287">
    <property type="entry name" value="SH3b"/>
    <property type="match status" value="1"/>
</dbReference>
<feature type="domain" description="SH3b" evidence="4">
    <location>
        <begin position="231"/>
        <end position="289"/>
    </location>
</feature>
<gene>
    <name evidence="6" type="primary">amiA</name>
    <name evidence="6" type="ORF">NIES46_22010</name>
</gene>
<keyword evidence="3" id="KW-0732">Signal</keyword>
<feature type="chain" id="PRO_5046805479" evidence="3">
    <location>
        <begin position="22"/>
        <end position="612"/>
    </location>
</feature>
<reference evidence="6 7" key="1">
    <citation type="journal article" date="2019" name="J Genomics">
        <title>The Draft Genome of a Hydrogen-producing Cyanobacterium, Arthrospira platensis NIES-46.</title>
        <authorList>
            <person name="Suzuki S."/>
            <person name="Yamaguchi H."/>
            <person name="Kawachi M."/>
        </authorList>
    </citation>
    <scope>NUCLEOTIDE SEQUENCE [LARGE SCALE GENOMIC DNA]</scope>
    <source>
        <strain evidence="6 7">NIES-46</strain>
    </source>
</reference>
<evidence type="ECO:0000256" key="3">
    <source>
        <dbReference type="SAM" id="SignalP"/>
    </source>
</evidence>
<feature type="signal peptide" evidence="3">
    <location>
        <begin position="1"/>
        <end position="21"/>
    </location>
</feature>
<dbReference type="Gene3D" id="2.30.30.40">
    <property type="entry name" value="SH3 Domains"/>
    <property type="match status" value="1"/>
</dbReference>
<dbReference type="InterPro" id="IPR002508">
    <property type="entry name" value="MurNAc-LAA_cat"/>
</dbReference>
<organism evidence="6 7">
    <name type="scientific">Limnospira platensis NIES-46</name>
    <dbReference type="NCBI Taxonomy" id="1236695"/>
    <lineage>
        <taxon>Bacteria</taxon>
        <taxon>Bacillati</taxon>
        <taxon>Cyanobacteriota</taxon>
        <taxon>Cyanophyceae</taxon>
        <taxon>Oscillatoriophycideae</taxon>
        <taxon>Oscillatoriales</taxon>
        <taxon>Sirenicapillariaceae</taxon>
        <taxon>Limnospira</taxon>
    </lineage>
</organism>
<evidence type="ECO:0000256" key="1">
    <source>
        <dbReference type="ARBA" id="ARBA00022801"/>
    </source>
</evidence>
<comment type="caution">
    <text evidence="6">The sequence shown here is derived from an EMBL/GenBank/DDBJ whole genome shotgun (WGS) entry which is preliminary data.</text>
</comment>
<dbReference type="SUPFAM" id="SSF53187">
    <property type="entry name" value="Zn-dependent exopeptidases"/>
    <property type="match status" value="1"/>
</dbReference>
<dbReference type="RefSeq" id="WP_014275618.1">
    <property type="nucleotide sequence ID" value="NZ_BIMW01000090.1"/>
</dbReference>
<evidence type="ECO:0000313" key="6">
    <source>
        <dbReference type="EMBL" id="GCE94148.1"/>
    </source>
</evidence>
<dbReference type="CDD" id="cd02696">
    <property type="entry name" value="MurNAc-LAA"/>
    <property type="match status" value="1"/>
</dbReference>
<dbReference type="PANTHER" id="PTHR30404:SF0">
    <property type="entry name" value="N-ACETYLMURAMOYL-L-ALANINE AMIDASE AMIC"/>
    <property type="match status" value="1"/>
</dbReference>
<evidence type="ECO:0000259" key="4">
    <source>
        <dbReference type="SMART" id="SM00287"/>
    </source>
</evidence>
<dbReference type="EMBL" id="BIMW01000090">
    <property type="protein sequence ID" value="GCE94148.1"/>
    <property type="molecule type" value="Genomic_DNA"/>
</dbReference>
<dbReference type="SMART" id="SM00646">
    <property type="entry name" value="Ami_3"/>
    <property type="match status" value="1"/>
</dbReference>